<dbReference type="SMART" id="SM00481">
    <property type="entry name" value="POLIIIAc"/>
    <property type="match status" value="1"/>
</dbReference>
<accession>A0ABQ1ZXI8</accession>
<dbReference type="InterPro" id="IPR003141">
    <property type="entry name" value="Pol/His_phosphatase_N"/>
</dbReference>
<dbReference type="NCBIfam" id="NF038032">
    <property type="entry name" value="CehA_McbA_metalo"/>
    <property type="match status" value="1"/>
</dbReference>
<dbReference type="InterPro" id="IPR052018">
    <property type="entry name" value="PHP_domain"/>
</dbReference>
<evidence type="ECO:0000313" key="3">
    <source>
        <dbReference type="Proteomes" id="UP000605427"/>
    </source>
</evidence>
<dbReference type="InterPro" id="IPR004013">
    <property type="entry name" value="PHP_dom"/>
</dbReference>
<comment type="caution">
    <text evidence="2">The sequence shown here is derived from an EMBL/GenBank/DDBJ whole genome shotgun (WGS) entry which is preliminary data.</text>
</comment>
<dbReference type="Gene3D" id="3.20.20.140">
    <property type="entry name" value="Metal-dependent hydrolases"/>
    <property type="match status" value="1"/>
</dbReference>
<keyword evidence="3" id="KW-1185">Reference proteome</keyword>
<dbReference type="EMBL" id="BMDD01000003">
    <property type="protein sequence ID" value="GGH79561.1"/>
    <property type="molecule type" value="Genomic_DNA"/>
</dbReference>
<dbReference type="Pfam" id="PF02811">
    <property type="entry name" value="PHP"/>
    <property type="match status" value="1"/>
</dbReference>
<evidence type="ECO:0000259" key="1">
    <source>
        <dbReference type="SMART" id="SM00481"/>
    </source>
</evidence>
<dbReference type="SUPFAM" id="SSF89550">
    <property type="entry name" value="PHP domain-like"/>
    <property type="match status" value="1"/>
</dbReference>
<dbReference type="RefSeq" id="WP_172244168.1">
    <property type="nucleotide sequence ID" value="NZ_BMDD01000003.1"/>
</dbReference>
<dbReference type="Proteomes" id="UP000605427">
    <property type="component" value="Unassembled WGS sequence"/>
</dbReference>
<name>A0ABQ1ZXI8_9BACL</name>
<protein>
    <recommendedName>
        <fullName evidence="1">Polymerase/histidinol phosphatase N-terminal domain-containing protein</fullName>
    </recommendedName>
</protein>
<proteinExistence type="predicted"/>
<feature type="domain" description="Polymerase/histidinol phosphatase N-terminal" evidence="1">
    <location>
        <begin position="6"/>
        <end position="71"/>
    </location>
</feature>
<gene>
    <name evidence="2" type="ORF">GCM10007362_26540</name>
</gene>
<dbReference type="InterPro" id="IPR016195">
    <property type="entry name" value="Pol/histidinol_Pase-like"/>
</dbReference>
<dbReference type="PANTHER" id="PTHR42924:SF3">
    <property type="entry name" value="POLYMERASE_HISTIDINOL PHOSPHATASE N-TERMINAL DOMAIN-CONTAINING PROTEIN"/>
    <property type="match status" value="1"/>
</dbReference>
<evidence type="ECO:0000313" key="2">
    <source>
        <dbReference type="EMBL" id="GGH79561.1"/>
    </source>
</evidence>
<reference evidence="3" key="1">
    <citation type="journal article" date="2019" name="Int. J. Syst. Evol. Microbiol.">
        <title>The Global Catalogue of Microorganisms (GCM) 10K type strain sequencing project: providing services to taxonomists for standard genome sequencing and annotation.</title>
        <authorList>
            <consortium name="The Broad Institute Genomics Platform"/>
            <consortium name="The Broad Institute Genome Sequencing Center for Infectious Disease"/>
            <person name="Wu L."/>
            <person name="Ma J."/>
        </authorList>
    </citation>
    <scope>NUCLEOTIDE SEQUENCE [LARGE SCALE GENOMIC DNA]</scope>
    <source>
        <strain evidence="3">CCM 8702</strain>
    </source>
</reference>
<dbReference type="PANTHER" id="PTHR42924">
    <property type="entry name" value="EXONUCLEASE"/>
    <property type="match status" value="1"/>
</dbReference>
<organism evidence="2 3">
    <name type="scientific">Saccharibacillus endophyticus</name>
    <dbReference type="NCBI Taxonomy" id="2060666"/>
    <lineage>
        <taxon>Bacteria</taxon>
        <taxon>Bacillati</taxon>
        <taxon>Bacillota</taxon>
        <taxon>Bacilli</taxon>
        <taxon>Bacillales</taxon>
        <taxon>Paenibacillaceae</taxon>
        <taxon>Saccharibacillus</taxon>
    </lineage>
</organism>
<sequence>MKWIACELHTHTLHSDGRQTLQELAEGAAQLGFDAIALTDHNTMSGLVGKEEVEREYGLIIVPGMEWTTFYGHMVTIGLSEYADWREAMQQDIDRGIESVHRLGGIAGLAHPFRVGSPACTGCFWEYEIGDWNAVDYIEVWSGTFPSIQTDNHRAYRLWTDKLNEGYRIAATSGRDWHVQSDTDEPISVTYLEVGDAACAKQDGSDIQADIEKGASESEQESFAIPEVALIQALREGRASVTIGPLLSMVLEAAGESYRIGSVLPVTKMNESDEKMTATITAKLSVDFSVRPGQWSLAEQTFKLKLCSNLGEEIAVNVIDSTQQSNDTGTLHPKFETSIELPVLPTDLFRKWLRAELWGTVQGAHTRIAFTNAVYFESTAEGGAD</sequence>